<organism evidence="4 5">
    <name type="scientific">Gordonibacter pamelaeae</name>
    <dbReference type="NCBI Taxonomy" id="471189"/>
    <lineage>
        <taxon>Bacteria</taxon>
        <taxon>Bacillati</taxon>
        <taxon>Actinomycetota</taxon>
        <taxon>Coriobacteriia</taxon>
        <taxon>Eggerthellales</taxon>
        <taxon>Eggerthellaceae</taxon>
        <taxon>Gordonibacter</taxon>
    </lineage>
</organism>
<comment type="caution">
    <text evidence="4">The sequence shown here is derived from an EMBL/GenBank/DDBJ whole genome shotgun (WGS) entry which is preliminary data.</text>
</comment>
<keyword evidence="2" id="KW-0378">Hydrolase</keyword>
<evidence type="ECO:0000313" key="5">
    <source>
        <dbReference type="Proteomes" id="UP000254000"/>
    </source>
</evidence>
<proteinExistence type="inferred from homology"/>
<dbReference type="OrthoDB" id="9798208at2"/>
<dbReference type="InterPro" id="IPR003736">
    <property type="entry name" value="PAAI_dom"/>
</dbReference>
<name>A0A369M3D0_9ACTN</name>
<dbReference type="GeneID" id="78359951"/>
<dbReference type="InterPro" id="IPR006683">
    <property type="entry name" value="Thioestr_dom"/>
</dbReference>
<gene>
    <name evidence="4" type="ORF">C1877_09635</name>
</gene>
<comment type="similarity">
    <text evidence="1">Belongs to the thioesterase PaaI family.</text>
</comment>
<dbReference type="RefSeq" id="WP_015538933.1">
    <property type="nucleotide sequence ID" value="NZ_CABMMS010000005.1"/>
</dbReference>
<sequence>MALTETLHIDTVSAGRRHVEAVMPITSDVLQPHGYLHGGATIALLETVASIGAEQSTDFERERPFGVDVRVRHRKGGKKGLLRGVADLDREEVSERTGAVKQYWNVAAYDDAGDVVSDGVIMTKIVPLVHLEAKGEAGV</sequence>
<accession>A0A369M3D0</accession>
<dbReference type="EMBL" id="PPTS01000005">
    <property type="protein sequence ID" value="RDB64965.1"/>
    <property type="molecule type" value="Genomic_DNA"/>
</dbReference>
<evidence type="ECO:0000256" key="2">
    <source>
        <dbReference type="ARBA" id="ARBA00022801"/>
    </source>
</evidence>
<evidence type="ECO:0000313" key="4">
    <source>
        <dbReference type="EMBL" id="RDB64965.1"/>
    </source>
</evidence>
<dbReference type="Proteomes" id="UP000254000">
    <property type="component" value="Unassembled WGS sequence"/>
</dbReference>
<evidence type="ECO:0000259" key="3">
    <source>
        <dbReference type="Pfam" id="PF03061"/>
    </source>
</evidence>
<dbReference type="CDD" id="cd03443">
    <property type="entry name" value="PaaI_thioesterase"/>
    <property type="match status" value="1"/>
</dbReference>
<dbReference type="GO" id="GO:0061522">
    <property type="term" value="F:1,4-dihydroxy-2-naphthoyl-CoA thioesterase activity"/>
    <property type="evidence" value="ECO:0007669"/>
    <property type="project" value="TreeGrafter"/>
</dbReference>
<dbReference type="SUPFAM" id="SSF54637">
    <property type="entry name" value="Thioesterase/thiol ester dehydrase-isomerase"/>
    <property type="match status" value="1"/>
</dbReference>
<dbReference type="PANTHER" id="PTHR43240:SF5">
    <property type="entry name" value="1,4-DIHYDROXY-2-NAPHTHOYL-COA THIOESTERASE 1"/>
    <property type="match status" value="1"/>
</dbReference>
<dbReference type="Gene3D" id="3.10.129.10">
    <property type="entry name" value="Hotdog Thioesterase"/>
    <property type="match status" value="1"/>
</dbReference>
<dbReference type="GO" id="GO:0005829">
    <property type="term" value="C:cytosol"/>
    <property type="evidence" value="ECO:0007669"/>
    <property type="project" value="TreeGrafter"/>
</dbReference>
<reference evidence="4 5" key="1">
    <citation type="journal article" date="2018" name="Elife">
        <title>Discovery and characterization of a prevalent human gut bacterial enzyme sufficient for the inactivation of a family of plant toxins.</title>
        <authorList>
            <person name="Koppel N."/>
            <person name="Bisanz J.E."/>
            <person name="Pandelia M.E."/>
            <person name="Turnbaugh P.J."/>
            <person name="Balskus E.P."/>
        </authorList>
    </citation>
    <scope>NUCLEOTIDE SEQUENCE [LARGE SCALE GENOMIC DNA]</scope>
    <source>
        <strain evidence="4 5">3C</strain>
    </source>
</reference>
<feature type="domain" description="Thioesterase" evidence="3">
    <location>
        <begin position="33"/>
        <end position="86"/>
    </location>
</feature>
<keyword evidence="5" id="KW-1185">Reference proteome</keyword>
<evidence type="ECO:0000256" key="1">
    <source>
        <dbReference type="ARBA" id="ARBA00008324"/>
    </source>
</evidence>
<dbReference type="Pfam" id="PF03061">
    <property type="entry name" value="4HBT"/>
    <property type="match status" value="1"/>
</dbReference>
<dbReference type="NCBIfam" id="TIGR00369">
    <property type="entry name" value="unchar_dom_1"/>
    <property type="match status" value="1"/>
</dbReference>
<dbReference type="PANTHER" id="PTHR43240">
    <property type="entry name" value="1,4-DIHYDROXY-2-NAPHTHOYL-COA THIOESTERASE 1"/>
    <property type="match status" value="1"/>
</dbReference>
<dbReference type="AlphaFoldDB" id="A0A369M3D0"/>
<protein>
    <submittedName>
        <fullName evidence="4">PaaI family thioesterase</fullName>
    </submittedName>
</protein>
<dbReference type="InterPro" id="IPR029069">
    <property type="entry name" value="HotDog_dom_sf"/>
</dbReference>